<dbReference type="InterPro" id="IPR036389">
    <property type="entry name" value="RNase_III_sf"/>
</dbReference>
<dbReference type="CDD" id="cd18034">
    <property type="entry name" value="DEXHc_dicer"/>
    <property type="match status" value="1"/>
</dbReference>
<dbReference type="GO" id="GO:0005737">
    <property type="term" value="C:cytoplasm"/>
    <property type="evidence" value="ECO:0007669"/>
    <property type="project" value="TreeGrafter"/>
</dbReference>
<reference evidence="26" key="2">
    <citation type="journal article" date="2023" name="Plants (Basel)">
        <title>Annotation of the Turnera subulata (Passifloraceae) Draft Genome Reveals the S-Locus Evolved after the Divergence of Turneroideae from Passifloroideae in a Stepwise Manner.</title>
        <authorList>
            <person name="Henning P.M."/>
            <person name="Roalson E.H."/>
            <person name="Mir W."/>
            <person name="McCubbin A.G."/>
            <person name="Shore J.S."/>
        </authorList>
    </citation>
    <scope>NUCLEOTIDE SEQUENCE</scope>
    <source>
        <strain evidence="26">F60SS</strain>
    </source>
</reference>
<feature type="region of interest" description="Disordered" evidence="19">
    <location>
        <begin position="1"/>
        <end position="43"/>
    </location>
</feature>
<keyword evidence="14" id="KW-0943">RNA-mediated gene silencing</keyword>
<dbReference type="GO" id="GO:0010267">
    <property type="term" value="P:ta-siRNA processing"/>
    <property type="evidence" value="ECO:0007669"/>
    <property type="project" value="UniProtKB-ARBA"/>
</dbReference>
<keyword evidence="15" id="KW-0464">Manganese</keyword>
<dbReference type="InterPro" id="IPR000999">
    <property type="entry name" value="RNase_III_dom"/>
</dbReference>
<evidence type="ECO:0000256" key="1">
    <source>
        <dbReference type="ARBA" id="ARBA00001936"/>
    </source>
</evidence>
<dbReference type="PROSITE" id="PS51192">
    <property type="entry name" value="HELICASE_ATP_BIND_1"/>
    <property type="match status" value="1"/>
</dbReference>
<dbReference type="InterPro" id="IPR014001">
    <property type="entry name" value="Helicase_ATP-bd"/>
</dbReference>
<dbReference type="GO" id="GO:0005524">
    <property type="term" value="F:ATP binding"/>
    <property type="evidence" value="ECO:0007669"/>
    <property type="project" value="UniProtKB-KW"/>
</dbReference>
<dbReference type="InterPro" id="IPR003100">
    <property type="entry name" value="PAZ_dom"/>
</dbReference>
<dbReference type="Gene3D" id="3.30.160.380">
    <property type="entry name" value="Dicer dimerisation domain"/>
    <property type="match status" value="1"/>
</dbReference>
<dbReference type="SUPFAM" id="SSF52540">
    <property type="entry name" value="P-loop containing nucleoside triphosphate hydrolases"/>
    <property type="match status" value="1"/>
</dbReference>
<evidence type="ECO:0000256" key="13">
    <source>
        <dbReference type="ARBA" id="ARBA00022884"/>
    </source>
</evidence>
<keyword evidence="6" id="KW-0677">Repeat</keyword>
<dbReference type="PROSITE" id="PS51194">
    <property type="entry name" value="HELICASE_CTER"/>
    <property type="match status" value="1"/>
</dbReference>
<feature type="region of interest" description="Disordered" evidence="19">
    <location>
        <begin position="1521"/>
        <end position="1554"/>
    </location>
</feature>
<evidence type="ECO:0000256" key="18">
    <source>
        <dbReference type="PROSITE-ProRule" id="PRU00657"/>
    </source>
</evidence>
<dbReference type="Pfam" id="PF03368">
    <property type="entry name" value="Dicer_dimer"/>
    <property type="match status" value="1"/>
</dbReference>
<feature type="compositionally biased region" description="Polar residues" evidence="19">
    <location>
        <begin position="32"/>
        <end position="41"/>
    </location>
</feature>
<dbReference type="GO" id="GO:0005634">
    <property type="term" value="C:nucleus"/>
    <property type="evidence" value="ECO:0007669"/>
    <property type="project" value="UniProtKB-SubCell"/>
</dbReference>
<evidence type="ECO:0000313" key="27">
    <source>
        <dbReference type="Proteomes" id="UP001141552"/>
    </source>
</evidence>
<dbReference type="InterPro" id="IPR038248">
    <property type="entry name" value="Dicer_dimer_sf"/>
</dbReference>
<evidence type="ECO:0000259" key="20">
    <source>
        <dbReference type="PROSITE" id="PS50137"/>
    </source>
</evidence>
<dbReference type="Proteomes" id="UP001141552">
    <property type="component" value="Unassembled WGS sequence"/>
</dbReference>
<evidence type="ECO:0000259" key="21">
    <source>
        <dbReference type="PROSITE" id="PS50142"/>
    </source>
</evidence>
<keyword evidence="27" id="KW-1185">Reference proteome</keyword>
<dbReference type="FunFam" id="3.30.160.380:FF:000001">
    <property type="entry name" value="Endoribonuclease dicer-like 1"/>
    <property type="match status" value="1"/>
</dbReference>
<evidence type="ECO:0000256" key="8">
    <source>
        <dbReference type="ARBA" id="ARBA00022759"/>
    </source>
</evidence>
<evidence type="ECO:0000256" key="10">
    <source>
        <dbReference type="ARBA" id="ARBA00022806"/>
    </source>
</evidence>
<dbReference type="SMART" id="SM00490">
    <property type="entry name" value="HELICc"/>
    <property type="match status" value="1"/>
</dbReference>
<dbReference type="FunFam" id="3.40.50.300:FF:000420">
    <property type="entry name" value="Endoribonuclease dicer-like 1"/>
    <property type="match status" value="1"/>
</dbReference>
<dbReference type="OrthoDB" id="6513042at2759"/>
<evidence type="ECO:0000259" key="23">
    <source>
        <dbReference type="PROSITE" id="PS51192"/>
    </source>
</evidence>
<dbReference type="PROSITE" id="PS50137">
    <property type="entry name" value="DS_RBD"/>
    <property type="match status" value="1"/>
</dbReference>
<keyword evidence="7" id="KW-0547">Nucleotide-binding</keyword>
<keyword evidence="12" id="KW-0460">Magnesium</keyword>
<accession>A0A9Q0JL81</accession>
<dbReference type="SMART" id="SM00535">
    <property type="entry name" value="RIBOc"/>
    <property type="match status" value="2"/>
</dbReference>
<dbReference type="PROSITE" id="PS51327">
    <property type="entry name" value="DICER_DSRBF"/>
    <property type="match status" value="1"/>
</dbReference>
<feature type="domain" description="Dicer dsRNA-binding fold" evidence="25">
    <location>
        <begin position="590"/>
        <end position="680"/>
    </location>
</feature>
<protein>
    <submittedName>
        <fullName evidence="26">Uncharacterized protein</fullName>
    </submittedName>
</protein>
<keyword evidence="16" id="KW-0539">Nucleus</keyword>
<dbReference type="SMART" id="SM00949">
    <property type="entry name" value="PAZ"/>
    <property type="match status" value="1"/>
</dbReference>
<evidence type="ECO:0000256" key="16">
    <source>
        <dbReference type="ARBA" id="ARBA00023242"/>
    </source>
</evidence>
<evidence type="ECO:0000256" key="17">
    <source>
        <dbReference type="ARBA" id="ARBA00035116"/>
    </source>
</evidence>
<dbReference type="FunFam" id="3.40.50.300:FF:000705">
    <property type="entry name" value="Endoribonuclease dicer-like protein"/>
    <property type="match status" value="1"/>
</dbReference>
<evidence type="ECO:0000256" key="4">
    <source>
        <dbReference type="ARBA" id="ARBA00022722"/>
    </source>
</evidence>
<evidence type="ECO:0000256" key="9">
    <source>
        <dbReference type="ARBA" id="ARBA00022801"/>
    </source>
</evidence>
<evidence type="ECO:0000256" key="19">
    <source>
        <dbReference type="SAM" id="MobiDB-lite"/>
    </source>
</evidence>
<feature type="domain" description="RNase III" evidence="21">
    <location>
        <begin position="1253"/>
        <end position="1396"/>
    </location>
</feature>
<dbReference type="EMBL" id="JAKUCV010001851">
    <property type="protein sequence ID" value="KAJ4844830.1"/>
    <property type="molecule type" value="Genomic_DNA"/>
</dbReference>
<comment type="cofactor">
    <cofactor evidence="2">
        <name>Mg(2+)</name>
        <dbReference type="ChEBI" id="CHEBI:18420"/>
    </cofactor>
</comment>
<dbReference type="PROSITE" id="PS50142">
    <property type="entry name" value="RNASE_3_2"/>
    <property type="match status" value="2"/>
</dbReference>
<dbReference type="CDD" id="cd18802">
    <property type="entry name" value="SF2_C_dicer"/>
    <property type="match status" value="1"/>
</dbReference>
<dbReference type="Pfam" id="PF00636">
    <property type="entry name" value="Ribonuclease_3"/>
    <property type="match status" value="2"/>
</dbReference>
<dbReference type="GO" id="GO:0046872">
    <property type="term" value="F:metal ion binding"/>
    <property type="evidence" value="ECO:0007669"/>
    <property type="project" value="UniProtKB-KW"/>
</dbReference>
<keyword evidence="8" id="KW-0255">Endonuclease</keyword>
<dbReference type="CDD" id="cd00593">
    <property type="entry name" value="RIBOc"/>
    <property type="match status" value="2"/>
</dbReference>
<feature type="compositionally biased region" description="Low complexity" evidence="19">
    <location>
        <begin position="1545"/>
        <end position="1554"/>
    </location>
</feature>
<feature type="domain" description="DRBM" evidence="20">
    <location>
        <begin position="1422"/>
        <end position="1488"/>
    </location>
</feature>
<sequence>MDTPMPDHNPLTRKFSDMSLPEMGVDPGGAASSGQPASVLSPSGFKPRGHQLEVFDVARKRNTIAVLETGAGKTFIAVMLIKEIAQTVLSSGVKKLMIFLAPTVHLVQQQYEVIKLHTTDINLRVEQYYGSKGVDAWTLSCWEKEFDEHDVLVMTPQILLDALRKAFLNLKQVAFIVFDECHRATGNHPYAKIMKEFYHKLNVKPKIFGMTASPLYKKGVSSSVDCDDQFAKLESILDSQIYTIKSKKEMDVYVPSAREICKFYDKARYSSSELKAKIEASWSKFDVSLLSSQGSVQRCCKDMDNKIKMLKQQLSRDFSKILNCLEDLGLLCAYEAVKVCQENALNHAEECEFCKEISLNCKYLLEEVLCIIGESFQQGSICGLLSEVDCLKAVDFGLISPKLYELLQIFLSFRDSQQVVCLIFVERIVTAKVIERFLKKLTFLAHFSVAYLTGTNSSVDALAPKMQKETLESFRSGKVNLLFSTDVVEEGIHVPNCSCVIRFDIPKTVRSYIQSRGRARQSDSQFINMLERGNTKQRDHLYDVMRSALSMTDTATQRDPKGWTVKKCETEEKKVYSVDATGASITADSSVSLLFQYCGKLPGDKYDTPRPTFEFEACKTSFQCKIMFPPNAAFEKMVGPACESQHLAKQLACLEACKKLHQLGALDNHLLPVSEQPLENHKQPSENDLVIKSKETCAGAGTTKRKELHGTACVRALAGNWGEKFGGTTFHGYKFEFSCNVVSEIYSGFILLVESKLDDDVGNVELDLYLVAKIVKASISSCGQVHLNAEQMMKGKCFQEFFSNALFGKLFTGSESSRKFLFQDDTKSFWKPSNMYLLLPVETLSTLDWKINWKGINACSSVVQFLKENSVLSSEHNNDDTGDISLHSVDSAVVEHDGANVIHFANMVVDVNNLKDVVVLAIHTGRIYSIVEVMSNSSAETASEDVPPGYSTFSEYFNKKYGIVLKHPGQPLLRLKQSHNPHNHLVNFDEDGIAVARQQQHVYMPPELLVPIDVTIHVLKSLYLLPSVMHRLESLMLASQLRQEINYHAPNFCIPISLILEAITTLRCCEKFSMERLELLGDSVLKYAVSCSLFLRHPEEYEGKLTDWRSSAISNSTLHKLGTDRKLQGYIRDSAFDPCRWVAPGQNPLPWRVVDCKCGINTLEVPLEAKFSTDNAEVKIGVTCDLGHRWMVSKTISDCVEAIIGAYYACGGLAAARHVMEWLGIDAKHDPVMVDEAIASASQRSYIPKEDEIESLESKIGYIFSAKFLPQEAITHPSVKEKGRLEFLGDAALDLLITKHLFENYRDVDPGELTDLRSANVNNGNFAKVAVRRLLYCHLQHSSTFLQSQIAECLASFSESDETIKCAKGSKGPKDCGEALGDLVESIAGAILIDTKFNLDVVWRKMEPLLSPIVTLDKLKLSPWRELTELCDSYGYFVKKNYKMKGETFQVVLKVQLNDVLLVEEGFDRSVKAAKEKAASLLLKKLEKRGMVYSRGSSKRKENPDLIVSSSLLELANEDLSGAETEKQQKKRKIQSPERVGGIQSPSASPLRSPPAIEAINMRKGGPRTTLNELCKRVHWPSPSFQAIETKSRTPIELIEDGEIRTGFNSFVSEIILNVPGFGVIECTGEARADKKRSFDSAAVAALYELEKHGLLIIGDSN</sequence>
<keyword evidence="5" id="KW-0479">Metal-binding</keyword>
<dbReference type="FunFam" id="1.10.1520.10:FF:000004">
    <property type="entry name" value="Endoribonuclease dicer-like 1"/>
    <property type="match status" value="1"/>
</dbReference>
<organism evidence="26 27">
    <name type="scientific">Turnera subulata</name>
    <dbReference type="NCBI Taxonomy" id="218843"/>
    <lineage>
        <taxon>Eukaryota</taxon>
        <taxon>Viridiplantae</taxon>
        <taxon>Streptophyta</taxon>
        <taxon>Embryophyta</taxon>
        <taxon>Tracheophyta</taxon>
        <taxon>Spermatophyta</taxon>
        <taxon>Magnoliopsida</taxon>
        <taxon>eudicotyledons</taxon>
        <taxon>Gunneridae</taxon>
        <taxon>Pentapetalae</taxon>
        <taxon>rosids</taxon>
        <taxon>fabids</taxon>
        <taxon>Malpighiales</taxon>
        <taxon>Passifloraceae</taxon>
        <taxon>Turnera</taxon>
    </lineage>
</organism>
<evidence type="ECO:0000256" key="6">
    <source>
        <dbReference type="ARBA" id="ARBA00022737"/>
    </source>
</evidence>
<evidence type="ECO:0000256" key="3">
    <source>
        <dbReference type="ARBA" id="ARBA00004123"/>
    </source>
</evidence>
<comment type="subcellular location">
    <subcellularLocation>
        <location evidence="3">Nucleus</location>
    </subcellularLocation>
</comment>
<feature type="domain" description="PAZ" evidence="22">
    <location>
        <begin position="900"/>
        <end position="1013"/>
    </location>
</feature>
<dbReference type="InterPro" id="IPR027417">
    <property type="entry name" value="P-loop_NTPase"/>
</dbReference>
<dbReference type="InterPro" id="IPR014720">
    <property type="entry name" value="dsRBD_dom"/>
</dbReference>
<dbReference type="GO" id="GO:0003723">
    <property type="term" value="F:RNA binding"/>
    <property type="evidence" value="ECO:0007669"/>
    <property type="project" value="UniProtKB-UniRule"/>
</dbReference>
<evidence type="ECO:0000256" key="14">
    <source>
        <dbReference type="ARBA" id="ARBA00023158"/>
    </source>
</evidence>
<dbReference type="PROSITE" id="PS50821">
    <property type="entry name" value="PAZ"/>
    <property type="match status" value="1"/>
</dbReference>
<evidence type="ECO:0000259" key="24">
    <source>
        <dbReference type="PROSITE" id="PS51194"/>
    </source>
</evidence>
<dbReference type="Pfam" id="PF00270">
    <property type="entry name" value="DEAD"/>
    <property type="match status" value="1"/>
</dbReference>
<keyword evidence="11" id="KW-0067">ATP-binding</keyword>
<evidence type="ECO:0000259" key="25">
    <source>
        <dbReference type="PROSITE" id="PS51327"/>
    </source>
</evidence>
<proteinExistence type="inferred from homology"/>
<dbReference type="SUPFAM" id="SSF54768">
    <property type="entry name" value="dsRNA-binding domain-like"/>
    <property type="match status" value="1"/>
</dbReference>
<evidence type="ECO:0000256" key="12">
    <source>
        <dbReference type="ARBA" id="ARBA00022842"/>
    </source>
</evidence>
<keyword evidence="9" id="KW-0378">Hydrolase</keyword>
<dbReference type="GO" id="GO:0004525">
    <property type="term" value="F:ribonuclease III activity"/>
    <property type="evidence" value="ECO:0007669"/>
    <property type="project" value="InterPro"/>
</dbReference>
<dbReference type="Gene3D" id="1.10.1520.10">
    <property type="entry name" value="Ribonuclease III domain"/>
    <property type="match status" value="2"/>
</dbReference>
<comment type="similarity">
    <text evidence="17 18">Belongs to the helicase family. Dicer subfamily.</text>
</comment>
<feature type="domain" description="Helicase C-terminal" evidence="24">
    <location>
        <begin position="405"/>
        <end position="560"/>
    </location>
</feature>
<keyword evidence="4" id="KW-0540">Nuclease</keyword>
<evidence type="ECO:0000256" key="11">
    <source>
        <dbReference type="ARBA" id="ARBA00022840"/>
    </source>
</evidence>
<reference evidence="26" key="1">
    <citation type="submission" date="2022-02" db="EMBL/GenBank/DDBJ databases">
        <authorList>
            <person name="Henning P.M."/>
            <person name="McCubbin A.G."/>
            <person name="Shore J.S."/>
        </authorList>
    </citation>
    <scope>NUCLEOTIDE SEQUENCE</scope>
    <source>
        <strain evidence="26">F60SS</strain>
        <tissue evidence="26">Leaves</tissue>
    </source>
</reference>
<dbReference type="Gene3D" id="3.40.50.300">
    <property type="entry name" value="P-loop containing nucleotide triphosphate hydrolases"/>
    <property type="match status" value="2"/>
</dbReference>
<dbReference type="FunFam" id="1.10.1520.10:FF:000008">
    <property type="entry name" value="Dicer-like 104"/>
    <property type="match status" value="1"/>
</dbReference>
<evidence type="ECO:0000256" key="7">
    <source>
        <dbReference type="ARBA" id="ARBA00022741"/>
    </source>
</evidence>
<evidence type="ECO:0000313" key="26">
    <source>
        <dbReference type="EMBL" id="KAJ4844830.1"/>
    </source>
</evidence>
<feature type="domain" description="RNase III" evidence="21">
    <location>
        <begin position="1038"/>
        <end position="1212"/>
    </location>
</feature>
<keyword evidence="10" id="KW-0347">Helicase</keyword>
<dbReference type="Pfam" id="PF02170">
    <property type="entry name" value="PAZ"/>
    <property type="match status" value="1"/>
</dbReference>
<comment type="cofactor">
    <cofactor evidence="1">
        <name>Mn(2+)</name>
        <dbReference type="ChEBI" id="CHEBI:29035"/>
    </cofactor>
</comment>
<dbReference type="InterPro" id="IPR036085">
    <property type="entry name" value="PAZ_dom_sf"/>
</dbReference>
<keyword evidence="13 18" id="KW-0694">RNA-binding</keyword>
<feature type="domain" description="Helicase ATP-binding" evidence="23">
    <location>
        <begin position="54"/>
        <end position="218"/>
    </location>
</feature>
<evidence type="ECO:0000256" key="2">
    <source>
        <dbReference type="ARBA" id="ARBA00001946"/>
    </source>
</evidence>
<comment type="caution">
    <text evidence="26">The sequence shown here is derived from an EMBL/GenBank/DDBJ whole genome shotgun (WGS) entry which is preliminary data.</text>
</comment>
<dbReference type="InterPro" id="IPR005034">
    <property type="entry name" value="Dicer_dimerisation"/>
</dbReference>
<evidence type="ECO:0000256" key="5">
    <source>
        <dbReference type="ARBA" id="ARBA00022723"/>
    </source>
</evidence>
<dbReference type="SUPFAM" id="SSF69065">
    <property type="entry name" value="RNase III domain-like"/>
    <property type="match status" value="2"/>
</dbReference>
<dbReference type="PANTHER" id="PTHR14950:SF46">
    <property type="entry name" value="ENDORIBONUCLEASE DICER HOMOLOG 3"/>
    <property type="match status" value="1"/>
</dbReference>
<dbReference type="SUPFAM" id="SSF101690">
    <property type="entry name" value="PAZ domain"/>
    <property type="match status" value="1"/>
</dbReference>
<dbReference type="GO" id="GO:0004386">
    <property type="term" value="F:helicase activity"/>
    <property type="evidence" value="ECO:0007669"/>
    <property type="project" value="UniProtKB-KW"/>
</dbReference>
<dbReference type="InterPro" id="IPR001650">
    <property type="entry name" value="Helicase_C-like"/>
</dbReference>
<dbReference type="Gene3D" id="2.170.260.10">
    <property type="entry name" value="paz domain"/>
    <property type="match status" value="1"/>
</dbReference>
<evidence type="ECO:0000259" key="22">
    <source>
        <dbReference type="PROSITE" id="PS50821"/>
    </source>
</evidence>
<dbReference type="SMART" id="SM00487">
    <property type="entry name" value="DEXDc"/>
    <property type="match status" value="1"/>
</dbReference>
<name>A0A9Q0JL81_9ROSI</name>
<gene>
    <name evidence="26" type="ORF">Tsubulata_020571</name>
</gene>
<evidence type="ECO:0000256" key="15">
    <source>
        <dbReference type="ARBA" id="ARBA00023211"/>
    </source>
</evidence>
<dbReference type="Gene3D" id="3.30.160.20">
    <property type="match status" value="1"/>
</dbReference>
<dbReference type="InterPro" id="IPR011545">
    <property type="entry name" value="DEAD/DEAH_box_helicase_dom"/>
</dbReference>
<dbReference type="Pfam" id="PF00271">
    <property type="entry name" value="Helicase_C"/>
    <property type="match status" value="1"/>
</dbReference>
<dbReference type="PANTHER" id="PTHR14950">
    <property type="entry name" value="DICER-RELATED"/>
    <property type="match status" value="1"/>
</dbReference>